<name>A0ABP1G432_9CHLO</name>
<comment type="caution">
    <text evidence="1">The sequence shown here is derived from an EMBL/GenBank/DDBJ whole genome shotgun (WGS) entry which is preliminary data.</text>
</comment>
<gene>
    <name evidence="1" type="primary">g9936</name>
    <name evidence="1" type="ORF">VP750_LOCUS8945</name>
</gene>
<keyword evidence="2" id="KW-1185">Reference proteome</keyword>
<reference evidence="1 2" key="1">
    <citation type="submission" date="2024-06" db="EMBL/GenBank/DDBJ databases">
        <authorList>
            <person name="Kraege A."/>
            <person name="Thomma B."/>
        </authorList>
    </citation>
    <scope>NUCLEOTIDE SEQUENCE [LARGE SCALE GENOMIC DNA]</scope>
</reference>
<protein>
    <submittedName>
        <fullName evidence="1">G9936 protein</fullName>
    </submittedName>
</protein>
<sequence length="419" mass="47181">MNFFDDRDLCSLSRVCTRTRLIANEESVWERKLTLLIQEDPAYQAISHESAAVLRAWFRSPSYKLIYKLLVSLGVWPEGIWREQPSHQHKQRCRGRMYKVSCIPGGRFRGEVFSRQRHAPAFHLQLTEINEHWPGLAIAVPDAEPPFYEFWQTLNAPLVEEAPGARWTAQGPQSCVAFAPSWVSTWCPYKPGRDDAQLLQRQGRGAHVPMLFCCHMMPLPLPDALPPLDRAGGQPPSTDAILGRLQGVYSTFYGPHGMEALHITYGMMDPPLSTLLPHGKCFAGLKITGDPNVPAGKVSFCVSAENARMGTYNGFEREEVEPGVIDDVFRDIVSFGPGDQFQLVDIAARPVIARYYGLGQINASTQLWAPKWVEVQVIAYSGTQPIFSLLWADPGRHWRHIMDFKAMQLSQRPPLSEMP</sequence>
<dbReference type="Proteomes" id="UP001497392">
    <property type="component" value="Unassembled WGS sequence"/>
</dbReference>
<accession>A0ABP1G432</accession>
<organism evidence="1 2">
    <name type="scientific">Coccomyxa viridis</name>
    <dbReference type="NCBI Taxonomy" id="1274662"/>
    <lineage>
        <taxon>Eukaryota</taxon>
        <taxon>Viridiplantae</taxon>
        <taxon>Chlorophyta</taxon>
        <taxon>core chlorophytes</taxon>
        <taxon>Trebouxiophyceae</taxon>
        <taxon>Trebouxiophyceae incertae sedis</taxon>
        <taxon>Coccomyxaceae</taxon>
        <taxon>Coccomyxa</taxon>
    </lineage>
</organism>
<evidence type="ECO:0000313" key="2">
    <source>
        <dbReference type="Proteomes" id="UP001497392"/>
    </source>
</evidence>
<dbReference type="EMBL" id="CAXHTA020000017">
    <property type="protein sequence ID" value="CAL5227039.1"/>
    <property type="molecule type" value="Genomic_DNA"/>
</dbReference>
<evidence type="ECO:0000313" key="1">
    <source>
        <dbReference type="EMBL" id="CAL5227039.1"/>
    </source>
</evidence>
<proteinExistence type="predicted"/>
<dbReference type="Pfam" id="PF12014">
    <property type="entry name" value="Cyclin_D1_bind"/>
    <property type="match status" value="1"/>
</dbReference>